<feature type="domain" description="Ubiquitin-like" evidence="1">
    <location>
        <begin position="99"/>
        <end position="179"/>
    </location>
</feature>
<comment type="caution">
    <text evidence="2">The sequence shown here is derived from an EMBL/GenBank/DDBJ whole genome shotgun (WGS) entry which is preliminary data.</text>
</comment>
<dbReference type="InterPro" id="IPR000626">
    <property type="entry name" value="Ubiquitin-like_dom"/>
</dbReference>
<dbReference type="Pfam" id="PF00240">
    <property type="entry name" value="ubiquitin"/>
    <property type="match status" value="1"/>
</dbReference>
<evidence type="ECO:0000313" key="2">
    <source>
        <dbReference type="EMBL" id="KAJ8263676.1"/>
    </source>
</evidence>
<dbReference type="AlphaFoldDB" id="A0A9Q1DA93"/>
<proteinExistence type="predicted"/>
<dbReference type="Gene3D" id="3.10.20.90">
    <property type="entry name" value="Phosphatidylinositol 3-kinase Catalytic Subunit, Chain A, domain 1"/>
    <property type="match status" value="2"/>
</dbReference>
<reference evidence="2" key="1">
    <citation type="journal article" date="2023" name="Science">
        <title>Genome structures resolve the early diversification of teleost fishes.</title>
        <authorList>
            <person name="Parey E."/>
            <person name="Louis A."/>
            <person name="Montfort J."/>
            <person name="Bouchez O."/>
            <person name="Roques C."/>
            <person name="Iampietro C."/>
            <person name="Lluch J."/>
            <person name="Castinel A."/>
            <person name="Donnadieu C."/>
            <person name="Desvignes T."/>
            <person name="Floi Bucao C."/>
            <person name="Jouanno E."/>
            <person name="Wen M."/>
            <person name="Mejri S."/>
            <person name="Dirks R."/>
            <person name="Jansen H."/>
            <person name="Henkel C."/>
            <person name="Chen W.J."/>
            <person name="Zahm M."/>
            <person name="Cabau C."/>
            <person name="Klopp C."/>
            <person name="Thompson A.W."/>
            <person name="Robinson-Rechavi M."/>
            <person name="Braasch I."/>
            <person name="Lecointre G."/>
            <person name="Bobe J."/>
            <person name="Postlethwait J.H."/>
            <person name="Berthelot C."/>
            <person name="Roest Crollius H."/>
            <person name="Guiguen Y."/>
        </authorList>
    </citation>
    <scope>NUCLEOTIDE SEQUENCE</scope>
    <source>
        <strain evidence="2">Concon-B</strain>
    </source>
</reference>
<dbReference type="PROSITE" id="PS50053">
    <property type="entry name" value="UBIQUITIN_2"/>
    <property type="match status" value="2"/>
</dbReference>
<evidence type="ECO:0000259" key="1">
    <source>
        <dbReference type="PROSITE" id="PS50053"/>
    </source>
</evidence>
<sequence length="179" mass="20072">MMRYGKWAGLSAVHNTAPGRALLINSITLSSCSSWLNPQASPFGQNPHTPKDIYSKDLLVMELTITFFTGKSFPLTAPLHTTVRQLKSMIQECEQVPSAKQRLSTQNGHRIDLKDDSRTLQDYETVAQFKQKVQNKEGVPIQQQLLKYESKPLEDGRKLEDYGIKAGSTINLLLRVRGG</sequence>
<dbReference type="InterPro" id="IPR019956">
    <property type="entry name" value="Ubiquitin_dom"/>
</dbReference>
<dbReference type="PRINTS" id="PR00348">
    <property type="entry name" value="UBIQUITIN"/>
</dbReference>
<gene>
    <name evidence="2" type="ORF">COCON_G00161330</name>
</gene>
<dbReference type="PROSITE" id="PS51257">
    <property type="entry name" value="PROKAR_LIPOPROTEIN"/>
    <property type="match status" value="1"/>
</dbReference>
<dbReference type="InterPro" id="IPR050158">
    <property type="entry name" value="Ubiquitin_ubiquitin-like"/>
</dbReference>
<dbReference type="SMART" id="SM00213">
    <property type="entry name" value="UBQ"/>
    <property type="match status" value="1"/>
</dbReference>
<dbReference type="PANTHER" id="PTHR10666">
    <property type="entry name" value="UBIQUITIN"/>
    <property type="match status" value="1"/>
</dbReference>
<evidence type="ECO:0000313" key="3">
    <source>
        <dbReference type="Proteomes" id="UP001152803"/>
    </source>
</evidence>
<dbReference type="SUPFAM" id="SSF54236">
    <property type="entry name" value="Ubiquitin-like"/>
    <property type="match status" value="2"/>
</dbReference>
<dbReference type="OrthoDB" id="1885901at2759"/>
<keyword evidence="3" id="KW-1185">Reference proteome</keyword>
<protein>
    <recommendedName>
        <fullName evidence="1">Ubiquitin-like domain-containing protein</fullName>
    </recommendedName>
</protein>
<name>A0A9Q1DA93_CONCO</name>
<dbReference type="Proteomes" id="UP001152803">
    <property type="component" value="Unassembled WGS sequence"/>
</dbReference>
<feature type="domain" description="Ubiquitin-like" evidence="1">
    <location>
        <begin position="61"/>
        <end position="103"/>
    </location>
</feature>
<organism evidence="2 3">
    <name type="scientific">Conger conger</name>
    <name type="common">Conger eel</name>
    <name type="synonym">Muraena conger</name>
    <dbReference type="NCBI Taxonomy" id="82655"/>
    <lineage>
        <taxon>Eukaryota</taxon>
        <taxon>Metazoa</taxon>
        <taxon>Chordata</taxon>
        <taxon>Craniata</taxon>
        <taxon>Vertebrata</taxon>
        <taxon>Euteleostomi</taxon>
        <taxon>Actinopterygii</taxon>
        <taxon>Neopterygii</taxon>
        <taxon>Teleostei</taxon>
        <taxon>Anguilliformes</taxon>
        <taxon>Congridae</taxon>
        <taxon>Conger</taxon>
    </lineage>
</organism>
<dbReference type="EMBL" id="JAFJMO010000011">
    <property type="protein sequence ID" value="KAJ8263676.1"/>
    <property type="molecule type" value="Genomic_DNA"/>
</dbReference>
<accession>A0A9Q1DA93</accession>
<dbReference type="InterPro" id="IPR029071">
    <property type="entry name" value="Ubiquitin-like_domsf"/>
</dbReference>